<dbReference type="AlphaFoldDB" id="A0A7C2K2T2"/>
<gene>
    <name evidence="7" type="ORF">ENQ76_14365</name>
</gene>
<keyword evidence="3 7" id="KW-0808">Transferase</keyword>
<evidence type="ECO:0000256" key="4">
    <source>
        <dbReference type="ARBA" id="ARBA00022691"/>
    </source>
</evidence>
<dbReference type="EMBL" id="DSOK01000395">
    <property type="protein sequence ID" value="HEN16641.1"/>
    <property type="molecule type" value="Genomic_DNA"/>
</dbReference>
<comment type="similarity">
    <text evidence="1">Belongs to the CFA/CMAS family.</text>
</comment>
<dbReference type="GO" id="GO:0008168">
    <property type="term" value="F:methyltransferase activity"/>
    <property type="evidence" value="ECO:0007669"/>
    <property type="project" value="UniProtKB-KW"/>
</dbReference>
<dbReference type="InterPro" id="IPR003333">
    <property type="entry name" value="CMAS"/>
</dbReference>
<feature type="active site" evidence="6">
    <location>
        <position position="389"/>
    </location>
</feature>
<evidence type="ECO:0000256" key="1">
    <source>
        <dbReference type="ARBA" id="ARBA00010815"/>
    </source>
</evidence>
<proteinExistence type="inferred from homology"/>
<dbReference type="InterPro" id="IPR050723">
    <property type="entry name" value="CFA/CMAS"/>
</dbReference>
<evidence type="ECO:0000256" key="5">
    <source>
        <dbReference type="ARBA" id="ARBA00023098"/>
    </source>
</evidence>
<evidence type="ECO:0000256" key="3">
    <source>
        <dbReference type="ARBA" id="ARBA00022679"/>
    </source>
</evidence>
<protein>
    <submittedName>
        <fullName evidence="7">Class I SAM-dependent methyltransferase</fullName>
    </submittedName>
</protein>
<keyword evidence="2 7" id="KW-0489">Methyltransferase</keyword>
<comment type="caution">
    <text evidence="7">The sequence shown here is derived from an EMBL/GenBank/DDBJ whole genome shotgun (WGS) entry which is preliminary data.</text>
</comment>
<evidence type="ECO:0000256" key="2">
    <source>
        <dbReference type="ARBA" id="ARBA00022603"/>
    </source>
</evidence>
<accession>A0A7C2K2T2</accession>
<dbReference type="InterPro" id="IPR029063">
    <property type="entry name" value="SAM-dependent_MTases_sf"/>
</dbReference>
<sequence length="427" mass="48310">MSIDSTAPAPLTASLGLLERLARGSVTRTLTGLRRGQLVLDDIWGSEEFGEPADLAPRLRVHEPAFYRHALLGGTLSVAESYLRGDWDCGDLTSLFRLFIRNMHATNRFDAGLSRILGVGHWLYHHWHANTRTGSRRNIEAHYDLGNDFFRLWLDDTLAYSSGVFPRPDATLQQASVEKFDRICRNLALTSDDHVLEIGTGWGGFALHAAARYGCRVTTTTISQQQYELATQRIADAGLSDRITVLQQDYRDLTGQYDKLVSIEMIEAVGHRFYDAYFRKCGELLKPTGSFVLQGIVVPEGRYPAYLKSVDFIQRYIFPGGCLASVGSVLESVGRTSDLRVVKCEDFAPHYAETLRRWRTAFHQKLGEVRSLGYSDRFVRMWHYYLCYCEAVFEERYLGVVQLQFDKPLCRRDALINLSPSAQRGAA</sequence>
<dbReference type="SUPFAM" id="SSF53335">
    <property type="entry name" value="S-adenosyl-L-methionine-dependent methyltransferases"/>
    <property type="match status" value="1"/>
</dbReference>
<name>A0A7C2K2T2_9PLAN</name>
<dbReference type="PANTHER" id="PTHR43667:SF2">
    <property type="entry name" value="FATTY ACID C-METHYL TRANSFERASE"/>
    <property type="match status" value="1"/>
</dbReference>
<evidence type="ECO:0000313" key="7">
    <source>
        <dbReference type="EMBL" id="HEN16641.1"/>
    </source>
</evidence>
<evidence type="ECO:0000256" key="6">
    <source>
        <dbReference type="PIRSR" id="PIRSR003085-1"/>
    </source>
</evidence>
<dbReference type="Gene3D" id="3.40.50.150">
    <property type="entry name" value="Vaccinia Virus protein VP39"/>
    <property type="match status" value="1"/>
</dbReference>
<keyword evidence="4" id="KW-0949">S-adenosyl-L-methionine</keyword>
<dbReference type="PIRSF" id="PIRSF003085">
    <property type="entry name" value="CMAS"/>
    <property type="match status" value="1"/>
</dbReference>
<dbReference type="GO" id="GO:0032259">
    <property type="term" value="P:methylation"/>
    <property type="evidence" value="ECO:0007669"/>
    <property type="project" value="UniProtKB-KW"/>
</dbReference>
<dbReference type="PANTHER" id="PTHR43667">
    <property type="entry name" value="CYCLOPROPANE-FATTY-ACYL-PHOSPHOLIPID SYNTHASE"/>
    <property type="match status" value="1"/>
</dbReference>
<organism evidence="7">
    <name type="scientific">Schlesneria paludicola</name>
    <dbReference type="NCBI Taxonomy" id="360056"/>
    <lineage>
        <taxon>Bacteria</taxon>
        <taxon>Pseudomonadati</taxon>
        <taxon>Planctomycetota</taxon>
        <taxon>Planctomycetia</taxon>
        <taxon>Planctomycetales</taxon>
        <taxon>Planctomycetaceae</taxon>
        <taxon>Schlesneria</taxon>
    </lineage>
</organism>
<dbReference type="CDD" id="cd02440">
    <property type="entry name" value="AdoMet_MTases"/>
    <property type="match status" value="1"/>
</dbReference>
<dbReference type="Pfam" id="PF02353">
    <property type="entry name" value="CMAS"/>
    <property type="match status" value="1"/>
</dbReference>
<keyword evidence="5" id="KW-0443">Lipid metabolism</keyword>
<dbReference type="GO" id="GO:0008610">
    <property type="term" value="P:lipid biosynthetic process"/>
    <property type="evidence" value="ECO:0007669"/>
    <property type="project" value="InterPro"/>
</dbReference>
<reference evidence="7" key="1">
    <citation type="journal article" date="2020" name="mSystems">
        <title>Genome- and Community-Level Interaction Insights into Carbon Utilization and Element Cycling Functions of Hydrothermarchaeota in Hydrothermal Sediment.</title>
        <authorList>
            <person name="Zhou Z."/>
            <person name="Liu Y."/>
            <person name="Xu W."/>
            <person name="Pan J."/>
            <person name="Luo Z.H."/>
            <person name="Li M."/>
        </authorList>
    </citation>
    <scope>NUCLEOTIDE SEQUENCE [LARGE SCALE GENOMIC DNA]</scope>
    <source>
        <strain evidence="7">SpSt-339</strain>
    </source>
</reference>